<feature type="chain" id="PRO_5035206781" evidence="2">
    <location>
        <begin position="29"/>
        <end position="415"/>
    </location>
</feature>
<proteinExistence type="predicted"/>
<dbReference type="InterPro" id="IPR051829">
    <property type="entry name" value="Multiheme_Cytochr_ET"/>
</dbReference>
<keyword evidence="1 2" id="KW-0732">Signal</keyword>
<keyword evidence="4" id="KW-1185">Reference proteome</keyword>
<accession>A0A8J7IQG9</accession>
<name>A0A8J7IQG9_9BACT</name>
<dbReference type="Gene3D" id="1.20.850.10">
    <property type="entry name" value="Hydroxylamine Oxidoreductase, Chain A, domain 2"/>
    <property type="match status" value="1"/>
</dbReference>
<protein>
    <submittedName>
        <fullName evidence="3">Cytochrome C</fullName>
    </submittedName>
</protein>
<organism evidence="3 4">
    <name type="scientific">Geomesophilobacter sediminis</name>
    <dbReference type="NCBI Taxonomy" id="2798584"/>
    <lineage>
        <taxon>Bacteria</taxon>
        <taxon>Pseudomonadati</taxon>
        <taxon>Thermodesulfobacteriota</taxon>
        <taxon>Desulfuromonadia</taxon>
        <taxon>Geobacterales</taxon>
        <taxon>Geobacteraceae</taxon>
        <taxon>Geomesophilobacter</taxon>
    </lineage>
</organism>
<comment type="caution">
    <text evidence="3">The sequence shown here is derived from an EMBL/GenBank/DDBJ whole genome shotgun (WGS) entry which is preliminary data.</text>
</comment>
<dbReference type="PANTHER" id="PTHR35038">
    <property type="entry name" value="DISSIMILATORY SULFITE REDUCTASE SIRA"/>
    <property type="match status" value="1"/>
</dbReference>
<dbReference type="InterPro" id="IPR036280">
    <property type="entry name" value="Multihaem_cyt_sf"/>
</dbReference>
<dbReference type="SUPFAM" id="SSF48695">
    <property type="entry name" value="Multiheme cytochromes"/>
    <property type="match status" value="1"/>
</dbReference>
<evidence type="ECO:0000313" key="3">
    <source>
        <dbReference type="EMBL" id="MBJ6726123.1"/>
    </source>
</evidence>
<dbReference type="Pfam" id="PF13447">
    <property type="entry name" value="Multi-haem_cyto"/>
    <property type="match status" value="2"/>
</dbReference>
<dbReference type="EMBL" id="JAEMHM010000012">
    <property type="protein sequence ID" value="MBJ6726123.1"/>
    <property type="molecule type" value="Genomic_DNA"/>
</dbReference>
<dbReference type="Gene3D" id="1.10.780.10">
    <property type="entry name" value="Hydroxylamine Oxidoreductase, Chain A, domain 1"/>
    <property type="match status" value="1"/>
</dbReference>
<evidence type="ECO:0000256" key="1">
    <source>
        <dbReference type="ARBA" id="ARBA00022729"/>
    </source>
</evidence>
<dbReference type="PANTHER" id="PTHR35038:SF8">
    <property type="entry name" value="C-TYPE POLYHEME CYTOCHROME OMCC"/>
    <property type="match status" value="1"/>
</dbReference>
<evidence type="ECO:0000313" key="4">
    <source>
        <dbReference type="Proteomes" id="UP000636888"/>
    </source>
</evidence>
<dbReference type="Proteomes" id="UP000636888">
    <property type="component" value="Unassembled WGS sequence"/>
</dbReference>
<evidence type="ECO:0000256" key="2">
    <source>
        <dbReference type="SAM" id="SignalP"/>
    </source>
</evidence>
<feature type="signal peptide" evidence="2">
    <location>
        <begin position="1"/>
        <end position="28"/>
    </location>
</feature>
<gene>
    <name evidence="3" type="ORF">JFN93_15515</name>
</gene>
<sequence>MKEALVRNRFSLLVALATATLLSPTAYSAQSAAKPTKSECISCHEKVTPGIVKQFLSGKMGKKLDCSSCHGLAHKSANDAAKATLPTPETCAKCHPERVAQYRKGKHSAAWLAMKAMPMITHQPTYIGGGGMKGCSACHKVGEKPAADLKRYGSGACDSCHTRHSFSVAEARDPRACQTCHMGFDHPQWEMWQTSKHGTIWAIEPTTGRAPVCQTCHMPDGSHAVETAWGFLALRMPEEDGDWLFDRVTILKAIGVLDDNGKPTERFEAIQKARLARLTKEEFDRDREKMLTACSACHSKSFAQANLNIGDEVIRDADRIFAESIRTVKALYDEGLLKKPEGWKYAPDLLQFYEAKSSAEQELYLMFLEYRQRAFQGAFHSNPDYMQWYGWAKMKEAAARIQDDADRLRREKRLK</sequence>
<dbReference type="AlphaFoldDB" id="A0A8J7IQG9"/>
<reference evidence="3" key="1">
    <citation type="submission" date="2020-12" db="EMBL/GenBank/DDBJ databases">
        <title>Geomonas sp. Red875, isolated from river sediment.</title>
        <authorList>
            <person name="Xu Z."/>
            <person name="Zhang Z."/>
            <person name="Masuda Y."/>
            <person name="Itoh H."/>
            <person name="Senoo K."/>
        </authorList>
    </citation>
    <scope>NUCLEOTIDE SEQUENCE</scope>
    <source>
        <strain evidence="3">Red875</strain>
    </source>
</reference>